<name>A0ABW1ZPD8_9DEIO</name>
<comment type="caution">
    <text evidence="1">The sequence shown here is derived from an EMBL/GenBank/DDBJ whole genome shotgun (WGS) entry which is preliminary data.</text>
</comment>
<protein>
    <recommendedName>
        <fullName evidence="3">Tetratricopeptide repeat protein</fullName>
    </recommendedName>
</protein>
<accession>A0ABW1ZPD8</accession>
<dbReference type="Gene3D" id="1.25.40.10">
    <property type="entry name" value="Tetratricopeptide repeat domain"/>
    <property type="match status" value="1"/>
</dbReference>
<reference evidence="2" key="1">
    <citation type="journal article" date="2019" name="Int. J. Syst. Evol. Microbiol.">
        <title>The Global Catalogue of Microorganisms (GCM) 10K type strain sequencing project: providing services to taxonomists for standard genome sequencing and annotation.</title>
        <authorList>
            <consortium name="The Broad Institute Genomics Platform"/>
            <consortium name="The Broad Institute Genome Sequencing Center for Infectious Disease"/>
            <person name="Wu L."/>
            <person name="Ma J."/>
        </authorList>
    </citation>
    <scope>NUCLEOTIDE SEQUENCE [LARGE SCALE GENOMIC DNA]</scope>
    <source>
        <strain evidence="2">CCUG 63830</strain>
    </source>
</reference>
<keyword evidence="2" id="KW-1185">Reference proteome</keyword>
<evidence type="ECO:0000313" key="2">
    <source>
        <dbReference type="Proteomes" id="UP001596317"/>
    </source>
</evidence>
<evidence type="ECO:0008006" key="3">
    <source>
        <dbReference type="Google" id="ProtNLM"/>
    </source>
</evidence>
<sequence>MLGSTTAEAKADTLDRAERAAQAALRAAPTDPMSHFEMAQVMGRKVQRAKLFDRLALVQKIKSHLQTGLQLNPRHAQCHAALAVMHAEIASKGAVIALVLGARTDSAIKHFEEVVRLDPLTVMYREEYGKALLELGRRDQALRARGLQQLQMALTLTPRSVWEVQSQARVRRLLEQPTAA</sequence>
<organism evidence="1 2">
    <name type="scientific">Deinococcus multiflagellatus</name>
    <dbReference type="NCBI Taxonomy" id="1656887"/>
    <lineage>
        <taxon>Bacteria</taxon>
        <taxon>Thermotogati</taxon>
        <taxon>Deinococcota</taxon>
        <taxon>Deinococci</taxon>
        <taxon>Deinococcales</taxon>
        <taxon>Deinococcaceae</taxon>
        <taxon>Deinococcus</taxon>
    </lineage>
</organism>
<dbReference type="RefSeq" id="WP_380058415.1">
    <property type="nucleotide sequence ID" value="NZ_JBHSWB010000002.1"/>
</dbReference>
<dbReference type="SUPFAM" id="SSF48452">
    <property type="entry name" value="TPR-like"/>
    <property type="match status" value="1"/>
</dbReference>
<gene>
    <name evidence="1" type="ORF">ACFP90_20555</name>
</gene>
<proteinExistence type="predicted"/>
<dbReference type="Proteomes" id="UP001596317">
    <property type="component" value="Unassembled WGS sequence"/>
</dbReference>
<dbReference type="InterPro" id="IPR011990">
    <property type="entry name" value="TPR-like_helical_dom_sf"/>
</dbReference>
<evidence type="ECO:0000313" key="1">
    <source>
        <dbReference type="EMBL" id="MFC6662448.1"/>
    </source>
</evidence>
<dbReference type="EMBL" id="JBHSWB010000002">
    <property type="protein sequence ID" value="MFC6662448.1"/>
    <property type="molecule type" value="Genomic_DNA"/>
</dbReference>